<gene>
    <name evidence="2" type="ORF">HF295_07000</name>
</gene>
<reference evidence="2 3" key="1">
    <citation type="submission" date="2020-04" db="EMBL/GenBank/DDBJ databases">
        <authorList>
            <person name="Zheng R.K."/>
            <person name="Sun C.M."/>
        </authorList>
    </citation>
    <scope>NUCLEOTIDE SEQUENCE [LARGE SCALE GENOMIC DNA]</scope>
    <source>
        <strain evidence="3">zrk29</strain>
    </source>
</reference>
<feature type="transmembrane region" description="Helical" evidence="1">
    <location>
        <begin position="102"/>
        <end position="124"/>
    </location>
</feature>
<feature type="transmembrane region" description="Helical" evidence="1">
    <location>
        <begin position="184"/>
        <end position="202"/>
    </location>
</feature>
<dbReference type="EMBL" id="CP051151">
    <property type="protein sequence ID" value="QLY40603.1"/>
    <property type="molecule type" value="Genomic_DNA"/>
</dbReference>
<feature type="transmembrane region" description="Helical" evidence="1">
    <location>
        <begin position="222"/>
        <end position="242"/>
    </location>
</feature>
<feature type="transmembrane region" description="Helical" evidence="1">
    <location>
        <begin position="144"/>
        <end position="164"/>
    </location>
</feature>
<sequence length="273" mass="30981">MSCFFIAEQLKQAFQENAENSFSKSKNNAEKIGVIIAVLIFSLFLIFIGSVPFVMLVANWIKSDFLTGLRSFLAYSLLWPMFNAFRRSLASEKTVSNEKQRLTIIMFLSGVYIGILYTMFGFNFELFDVAYFYSSSNITFSNSLSIIMPTLTVVSVILTFYAVISKIALENVKKNDYPHWTMKYPFIGTIIVLSTYGVLIYFTELTSEEKLLLDLENLNSTIGIYKDLLAAALIPLIIGVFLNVNSENKYKRNAGSDNDLELSSIKEEMRDDV</sequence>
<keyword evidence="1" id="KW-1133">Transmembrane helix</keyword>
<accession>A0A7L6N353</accession>
<name>A0A7L6N353_9MOLU</name>
<protein>
    <submittedName>
        <fullName evidence="2">Uncharacterized protein</fullName>
    </submittedName>
</protein>
<evidence type="ECO:0000313" key="2">
    <source>
        <dbReference type="EMBL" id="QLY40603.1"/>
    </source>
</evidence>
<feature type="transmembrane region" description="Helical" evidence="1">
    <location>
        <begin position="65"/>
        <end position="82"/>
    </location>
</feature>
<dbReference type="KEGG" id="tbk:HF295_07000"/>
<feature type="transmembrane region" description="Helical" evidence="1">
    <location>
        <begin position="32"/>
        <end position="53"/>
    </location>
</feature>
<keyword evidence="3" id="KW-1185">Reference proteome</keyword>
<keyword evidence="1" id="KW-0472">Membrane</keyword>
<evidence type="ECO:0000313" key="3">
    <source>
        <dbReference type="Proteomes" id="UP000512167"/>
    </source>
</evidence>
<organism evidence="2 3">
    <name type="scientific">Hujiaoplasma nucleasis</name>
    <dbReference type="NCBI Taxonomy" id="2725268"/>
    <lineage>
        <taxon>Bacteria</taxon>
        <taxon>Bacillati</taxon>
        <taxon>Mycoplasmatota</taxon>
        <taxon>Mollicutes</taxon>
        <taxon>Candidatus Izemoplasmatales</taxon>
        <taxon>Hujiaoplasmataceae</taxon>
        <taxon>Hujiaoplasma</taxon>
    </lineage>
</organism>
<dbReference type="AlphaFoldDB" id="A0A7L6N353"/>
<evidence type="ECO:0000256" key="1">
    <source>
        <dbReference type="SAM" id="Phobius"/>
    </source>
</evidence>
<dbReference type="Proteomes" id="UP000512167">
    <property type="component" value="Chromosome"/>
</dbReference>
<keyword evidence="1" id="KW-0812">Transmembrane</keyword>
<dbReference type="RefSeq" id="WP_312031449.1">
    <property type="nucleotide sequence ID" value="NZ_CP051151.1"/>
</dbReference>
<proteinExistence type="predicted"/>